<keyword evidence="2" id="KW-1185">Reference proteome</keyword>
<evidence type="ECO:0000313" key="2">
    <source>
        <dbReference type="Proteomes" id="UP000196138"/>
    </source>
</evidence>
<reference evidence="1 2" key="1">
    <citation type="submission" date="2017-05" db="EMBL/GenBank/DDBJ databases">
        <authorList>
            <person name="Song R."/>
            <person name="Chenine A.L."/>
            <person name="Ruprecht R.M."/>
        </authorList>
    </citation>
    <scope>NUCLEOTIDE SEQUENCE [LARGE SCALE GENOMIC DNA]</scope>
    <source>
        <strain evidence="1 2">DSM 26136</strain>
    </source>
</reference>
<name>A0A1Y0ELF6_9BURK</name>
<dbReference type="Proteomes" id="UP000196138">
    <property type="component" value="Chromosome"/>
</dbReference>
<dbReference type="EMBL" id="CP021455">
    <property type="protein sequence ID" value="ARU04271.1"/>
    <property type="molecule type" value="Genomic_DNA"/>
</dbReference>
<evidence type="ECO:0000313" key="1">
    <source>
        <dbReference type="EMBL" id="ARU04271.1"/>
    </source>
</evidence>
<gene>
    <name evidence="1" type="ORF">CCO03_05885</name>
</gene>
<accession>A0A1Y0ELF6</accession>
<proteinExistence type="predicted"/>
<dbReference type="KEGG" id="cser:CCO03_05885"/>
<protein>
    <submittedName>
        <fullName evidence="1">Uncharacterized protein</fullName>
    </submittedName>
</protein>
<organism evidence="1 2">
    <name type="scientific">Comamonas serinivorans</name>
    <dbReference type="NCBI Taxonomy" id="1082851"/>
    <lineage>
        <taxon>Bacteria</taxon>
        <taxon>Pseudomonadati</taxon>
        <taxon>Pseudomonadota</taxon>
        <taxon>Betaproteobacteria</taxon>
        <taxon>Burkholderiales</taxon>
        <taxon>Comamonadaceae</taxon>
        <taxon>Comamonas</taxon>
    </lineage>
</organism>
<dbReference type="AlphaFoldDB" id="A0A1Y0ELF6"/>
<sequence length="90" mass="9660">MLTHRTELDEIEAMLADVGAPQTHRHKVTVAAFQAASTTPSNVGDRRPVVTAALKTVCARSSSARWAERARQPDALLHGIDGRAAATRCL</sequence>